<dbReference type="InterPro" id="IPR050409">
    <property type="entry name" value="E3_ubiq-protein_ligase"/>
</dbReference>
<sequence length="515" mass="57256">MAPFTCINMLLIDLKMATGRSASMPSRLRQLLSGEGSIGPSIRLDAEPPPEIKSFIEKVIQSPLSDIAIPLSGFRWEYSKGNFHHWRPLFLHFDKYFKTFISTRNDLLLSDHILEDADPFPKYSVLQILRVMQIILENCPNKSSFDGLEHFKLLLASTDPEVLIAALETLSALVKISSSKLHRSGKLIGCGSVNSFLLSIAQGWGSKEEGLGLYSCVVANERNQEEGLSIFPSDLENNHKEADFRIGSTVYFELRGHSAQRIDDGSSSATSSSSSSSRVIQIPDLHLRKEDDLVLMKECIEHYNVPPELRFSLLTRVRYAHAFRSSRICRSYSRICLLAFIVLVQSSDAQEELASFFANEPEYTNELIRIVRSEEPIPGTIRTLAMLALGAQLAVYSASHDRARILSRSSISFAVGNRMILLNVLQKAVLSLKISSDPSSIAFVEALLQFYLLHIVSSSSSGSTIRGSGMVPTFLPLLEYTDPSHLHLVYLAVKALQKLMDYSSSAVPLLRDLGE</sequence>
<name>A0A816IYQ8_BRANA</name>
<gene>
    <name evidence="3" type="ORF">DARMORV10_C09P22560.1</name>
</gene>
<dbReference type="Proteomes" id="UP001295469">
    <property type="component" value="Chromosome C09"/>
</dbReference>
<dbReference type="Pfam" id="PF06012">
    <property type="entry name" value="DUF908"/>
    <property type="match status" value="2"/>
</dbReference>
<dbReference type="EMBL" id="HG994373">
    <property type="protein sequence ID" value="CAF1725915.1"/>
    <property type="molecule type" value="Genomic_DNA"/>
</dbReference>
<dbReference type="InterPro" id="IPR010309">
    <property type="entry name" value="E3_Ub_ligase_DUF908"/>
</dbReference>
<dbReference type="PANTHER" id="PTHR11254">
    <property type="entry name" value="HECT DOMAIN UBIQUITIN-PROTEIN LIGASE"/>
    <property type="match status" value="1"/>
</dbReference>
<dbReference type="PANTHER" id="PTHR11254:SF398">
    <property type="entry name" value="HECT-TYPE E3 UBIQUITIN TRANSFERASE"/>
    <property type="match status" value="1"/>
</dbReference>
<dbReference type="SUPFAM" id="SSF48371">
    <property type="entry name" value="ARM repeat"/>
    <property type="match status" value="1"/>
</dbReference>
<dbReference type="AlphaFoldDB" id="A0A816IYQ8"/>
<proteinExistence type="predicted"/>
<reference evidence="3" key="1">
    <citation type="submission" date="2021-01" db="EMBL/GenBank/DDBJ databases">
        <authorList>
            <consortium name="Genoscope - CEA"/>
            <person name="William W."/>
        </authorList>
    </citation>
    <scope>NUCLEOTIDE SEQUENCE</scope>
</reference>
<accession>A0A816IYQ8</accession>
<organism evidence="3">
    <name type="scientific">Brassica napus</name>
    <name type="common">Rape</name>
    <dbReference type="NCBI Taxonomy" id="3708"/>
    <lineage>
        <taxon>Eukaryota</taxon>
        <taxon>Viridiplantae</taxon>
        <taxon>Streptophyta</taxon>
        <taxon>Embryophyta</taxon>
        <taxon>Tracheophyta</taxon>
        <taxon>Spermatophyta</taxon>
        <taxon>Magnoliopsida</taxon>
        <taxon>eudicotyledons</taxon>
        <taxon>Gunneridae</taxon>
        <taxon>Pentapetalae</taxon>
        <taxon>rosids</taxon>
        <taxon>malvids</taxon>
        <taxon>Brassicales</taxon>
        <taxon>Brassicaceae</taxon>
        <taxon>Brassiceae</taxon>
        <taxon>Brassica</taxon>
    </lineage>
</organism>
<evidence type="ECO:0000259" key="2">
    <source>
        <dbReference type="Pfam" id="PF06012"/>
    </source>
</evidence>
<feature type="domain" description="DUF908" evidence="2">
    <location>
        <begin position="125"/>
        <end position="183"/>
    </location>
</feature>
<dbReference type="GO" id="GO:0016740">
    <property type="term" value="F:transferase activity"/>
    <property type="evidence" value="ECO:0007669"/>
    <property type="project" value="UniProtKB-KW"/>
</dbReference>
<feature type="domain" description="DUF908" evidence="2">
    <location>
        <begin position="259"/>
        <end position="429"/>
    </location>
</feature>
<keyword evidence="1" id="KW-0808">Transferase</keyword>
<dbReference type="InterPro" id="IPR016024">
    <property type="entry name" value="ARM-type_fold"/>
</dbReference>
<evidence type="ECO:0000313" key="3">
    <source>
        <dbReference type="EMBL" id="CAF1725915.1"/>
    </source>
</evidence>
<evidence type="ECO:0000256" key="1">
    <source>
        <dbReference type="ARBA" id="ARBA00022679"/>
    </source>
</evidence>
<protein>
    <submittedName>
        <fullName evidence="3">(rape) hypothetical protein</fullName>
    </submittedName>
</protein>